<dbReference type="PROSITE" id="PS51257">
    <property type="entry name" value="PROKAR_LIPOPROTEIN"/>
    <property type="match status" value="1"/>
</dbReference>
<dbReference type="EMBL" id="CP006935">
    <property type="protein sequence ID" value="AHC40276.1"/>
    <property type="molecule type" value="Genomic_DNA"/>
</dbReference>
<feature type="compositionally biased region" description="Polar residues" evidence="1">
    <location>
        <begin position="50"/>
        <end position="72"/>
    </location>
</feature>
<organism evidence="2 3">
    <name type="scientific">Mycoplasma ovis str. Michigan</name>
    <dbReference type="NCBI Taxonomy" id="1415773"/>
    <lineage>
        <taxon>Bacteria</taxon>
        <taxon>Bacillati</taxon>
        <taxon>Mycoplasmatota</taxon>
        <taxon>Mollicutes</taxon>
        <taxon>Mycoplasmataceae</taxon>
        <taxon>Mycoplasma</taxon>
    </lineage>
</organism>
<dbReference type="Proteomes" id="UP000018745">
    <property type="component" value="Chromosome"/>
</dbReference>
<proteinExistence type="predicted"/>
<feature type="region of interest" description="Disordered" evidence="1">
    <location>
        <begin position="33"/>
        <end position="72"/>
    </location>
</feature>
<evidence type="ECO:0000313" key="3">
    <source>
        <dbReference type="Proteomes" id="UP000018745"/>
    </source>
</evidence>
<sequence>MNSGTKVFITVTTLGGCTGIPLYLWKSHNTVGASTYSPSPSSTILSTPTNAGSTLSLDSTRNSGRESTQVKTSEAKGSCKVIPFAENLERFLKVQTKIKEDYLSINCKNTNRKNDYIFLP</sequence>
<evidence type="ECO:0000313" key="2">
    <source>
        <dbReference type="EMBL" id="AHC40276.1"/>
    </source>
</evidence>
<gene>
    <name evidence="2" type="ORF">OVS_02070</name>
</gene>
<dbReference type="RefSeq" id="WP_024071196.1">
    <property type="nucleotide sequence ID" value="NC_023062.1"/>
</dbReference>
<accession>A0ABM5P1S1</accession>
<reference evidence="2 3" key="1">
    <citation type="journal article" date="2014" name="Genome Announc.">
        <title>Complete Genome Sequence of Mycoplasma ovis Strain Michigan, a Hemoplasma of Sheep with Two Distinct 16S rRNA Genes.</title>
        <authorList>
            <person name="Deshuillers P.L."/>
            <person name="Santos A.P."/>
            <person name="do Nascimento N.C."/>
            <person name="Hampel J.A."/>
            <person name="Bergin I.L."/>
            <person name="Dyson M.C."/>
            <person name="Messick J.B."/>
        </authorList>
    </citation>
    <scope>NUCLEOTIDE SEQUENCE [LARGE SCALE GENOMIC DNA]</scope>
    <source>
        <strain evidence="2 3">Michigan</strain>
    </source>
</reference>
<protein>
    <recommendedName>
        <fullName evidence="4">Lipoprotein</fullName>
    </recommendedName>
</protein>
<keyword evidence="3" id="KW-1185">Reference proteome</keyword>
<evidence type="ECO:0008006" key="4">
    <source>
        <dbReference type="Google" id="ProtNLM"/>
    </source>
</evidence>
<evidence type="ECO:0000256" key="1">
    <source>
        <dbReference type="SAM" id="MobiDB-lite"/>
    </source>
</evidence>
<feature type="compositionally biased region" description="Low complexity" evidence="1">
    <location>
        <begin position="34"/>
        <end position="49"/>
    </location>
</feature>
<name>A0ABM5P1S1_9MOLU</name>